<dbReference type="EC" id="3.1.26.4" evidence="2"/>
<dbReference type="InterPro" id="IPR002156">
    <property type="entry name" value="RNaseH_domain"/>
</dbReference>
<dbReference type="STRING" id="8496.A0A151NM22"/>
<sequence length="527" mass="59616">MFFSIPINDVKGALNMCVNGTMYKWTVCPQGYRNAPALATVAMNDTLKEFRASHILPGQDELKIWSYVDDLAIMGRTREVIVEVTNILVTHLNHKGWTVSLKKSKLQPTADITFLGTKFFDKTRFGVTHGGPDTGPLEGQLPMDKKRLQQLLGYLNWYRHHITPTHLPVLAKLQRQIRNKSQKFTPWTEKDGKDLHKLLAAIKMTPLHAFDLTDPMTVTLGYTTHHVWAIAHNSRGELMYTSHRTLQAAQHRYGGIGKILMAGQLIELLSHGHGTLRAPGATLLPVLNAGRPDPQFQGEPSTWNTLVLNHHYHWHCWKCEDLPPSPDTTENASPVLYGTTAPAWMASDGTTRDDGVYGFYCKPCHDMKLYPRCSSAQKNELLGFKEVIQHCLQDHDGTLPTPVIAIDSRYIYKIITGTGAPTQNLDIWQDIYDMLSTFAVLPLIKHTKSHKPETDPMHEVIDKLLEDPLHMDIVLALEQVKQKGKIDSFLTWLHDHWGHPGPRACHTRWRSATNNHTPYGSRTDWNG</sequence>
<dbReference type="Gene3D" id="3.30.70.270">
    <property type="match status" value="1"/>
</dbReference>
<evidence type="ECO:0000259" key="4">
    <source>
        <dbReference type="PROSITE" id="PS50879"/>
    </source>
</evidence>
<dbReference type="GO" id="GO:0006259">
    <property type="term" value="P:DNA metabolic process"/>
    <property type="evidence" value="ECO:0007669"/>
    <property type="project" value="UniProtKB-ARBA"/>
</dbReference>
<dbReference type="InterPro" id="IPR036397">
    <property type="entry name" value="RNaseH_sf"/>
</dbReference>
<dbReference type="GO" id="GO:0004523">
    <property type="term" value="F:RNA-DNA hybrid ribonuclease activity"/>
    <property type="evidence" value="ECO:0007669"/>
    <property type="project" value="UniProtKB-EC"/>
</dbReference>
<reference evidence="5 6" key="1">
    <citation type="journal article" date="2012" name="Genome Biol.">
        <title>Sequencing three crocodilian genomes to illuminate the evolution of archosaurs and amniotes.</title>
        <authorList>
            <person name="St John J.A."/>
            <person name="Braun E.L."/>
            <person name="Isberg S.R."/>
            <person name="Miles L.G."/>
            <person name="Chong A.Y."/>
            <person name="Gongora J."/>
            <person name="Dalzell P."/>
            <person name="Moran C."/>
            <person name="Bed'hom B."/>
            <person name="Abzhanov A."/>
            <person name="Burgess S.C."/>
            <person name="Cooksey A.M."/>
            <person name="Castoe T.A."/>
            <person name="Crawford N.G."/>
            <person name="Densmore L.D."/>
            <person name="Drew J.C."/>
            <person name="Edwards S.V."/>
            <person name="Faircloth B.C."/>
            <person name="Fujita M.K."/>
            <person name="Greenwold M.J."/>
            <person name="Hoffmann F.G."/>
            <person name="Howard J.M."/>
            <person name="Iguchi T."/>
            <person name="Janes D.E."/>
            <person name="Khan S.Y."/>
            <person name="Kohno S."/>
            <person name="de Koning A.J."/>
            <person name="Lance S.L."/>
            <person name="McCarthy F.M."/>
            <person name="McCormack J.E."/>
            <person name="Merchant M.E."/>
            <person name="Peterson D.G."/>
            <person name="Pollock D.D."/>
            <person name="Pourmand N."/>
            <person name="Raney B.J."/>
            <person name="Roessler K.A."/>
            <person name="Sanford J.R."/>
            <person name="Sawyer R.H."/>
            <person name="Schmidt C.J."/>
            <person name="Triplett E.W."/>
            <person name="Tuberville T.D."/>
            <person name="Venegas-Anaya M."/>
            <person name="Howard J.T."/>
            <person name="Jarvis E.D."/>
            <person name="Guillette L.J.Jr."/>
            <person name="Glenn T.C."/>
            <person name="Green R.E."/>
            <person name="Ray D.A."/>
        </authorList>
    </citation>
    <scope>NUCLEOTIDE SEQUENCE [LARGE SCALE GENOMIC DNA]</scope>
    <source>
        <strain evidence="5">KSC_2009_1</strain>
    </source>
</reference>
<feature type="domain" description="RNase H type-1" evidence="4">
    <location>
        <begin position="330"/>
        <end position="470"/>
    </location>
</feature>
<dbReference type="SUPFAM" id="SSF56672">
    <property type="entry name" value="DNA/RNA polymerases"/>
    <property type="match status" value="1"/>
</dbReference>
<feature type="domain" description="Reverse transcriptase" evidence="3">
    <location>
        <begin position="1"/>
        <end position="119"/>
    </location>
</feature>
<evidence type="ECO:0000256" key="1">
    <source>
        <dbReference type="ARBA" id="ARBA00010879"/>
    </source>
</evidence>
<evidence type="ECO:0000313" key="6">
    <source>
        <dbReference type="Proteomes" id="UP000050525"/>
    </source>
</evidence>
<accession>A0A151NM22</accession>
<name>A0A151NM22_ALLMI</name>
<dbReference type="Gene3D" id="3.30.420.10">
    <property type="entry name" value="Ribonuclease H-like superfamily/Ribonuclease H"/>
    <property type="match status" value="1"/>
</dbReference>
<dbReference type="InterPro" id="IPR051320">
    <property type="entry name" value="Viral_Replic_Matur_Polypro"/>
</dbReference>
<gene>
    <name evidence="5" type="ORF">Y1Q_0022059</name>
</gene>
<evidence type="ECO:0000259" key="3">
    <source>
        <dbReference type="PROSITE" id="PS50878"/>
    </source>
</evidence>
<proteinExistence type="inferred from homology"/>
<dbReference type="InterPro" id="IPR043502">
    <property type="entry name" value="DNA/RNA_pol_sf"/>
</dbReference>
<evidence type="ECO:0000313" key="5">
    <source>
        <dbReference type="EMBL" id="KYO37780.1"/>
    </source>
</evidence>
<organism evidence="5 6">
    <name type="scientific">Alligator mississippiensis</name>
    <name type="common">American alligator</name>
    <dbReference type="NCBI Taxonomy" id="8496"/>
    <lineage>
        <taxon>Eukaryota</taxon>
        <taxon>Metazoa</taxon>
        <taxon>Chordata</taxon>
        <taxon>Craniata</taxon>
        <taxon>Vertebrata</taxon>
        <taxon>Euteleostomi</taxon>
        <taxon>Archelosauria</taxon>
        <taxon>Archosauria</taxon>
        <taxon>Crocodylia</taxon>
        <taxon>Alligatoridae</taxon>
        <taxon>Alligatorinae</taxon>
        <taxon>Alligator</taxon>
    </lineage>
</organism>
<dbReference type="GO" id="GO:0003676">
    <property type="term" value="F:nucleic acid binding"/>
    <property type="evidence" value="ECO:0007669"/>
    <property type="project" value="InterPro"/>
</dbReference>
<dbReference type="PROSITE" id="PS50879">
    <property type="entry name" value="RNASE_H_1"/>
    <property type="match status" value="1"/>
</dbReference>
<keyword evidence="6" id="KW-1185">Reference proteome</keyword>
<dbReference type="PANTHER" id="PTHR33064">
    <property type="entry name" value="POL PROTEIN"/>
    <property type="match status" value="1"/>
</dbReference>
<dbReference type="InterPro" id="IPR012337">
    <property type="entry name" value="RNaseH-like_sf"/>
</dbReference>
<dbReference type="SUPFAM" id="SSF53098">
    <property type="entry name" value="Ribonuclease H-like"/>
    <property type="match status" value="1"/>
</dbReference>
<dbReference type="PANTHER" id="PTHR33064:SF29">
    <property type="entry name" value="PEPTIDASE A2 DOMAIN-CONTAINING PROTEIN-RELATED"/>
    <property type="match status" value="1"/>
</dbReference>
<dbReference type="Proteomes" id="UP000050525">
    <property type="component" value="Unassembled WGS sequence"/>
</dbReference>
<dbReference type="PROSITE" id="PS50878">
    <property type="entry name" value="RT_POL"/>
    <property type="match status" value="1"/>
</dbReference>
<comment type="caution">
    <text evidence="5">The sequence shown here is derived from an EMBL/GenBank/DDBJ whole genome shotgun (WGS) entry which is preliminary data.</text>
</comment>
<dbReference type="AlphaFoldDB" id="A0A151NM22"/>
<protein>
    <recommendedName>
        <fullName evidence="2">ribonuclease H</fullName>
        <ecNumber evidence="2">3.1.26.4</ecNumber>
    </recommendedName>
</protein>
<dbReference type="InterPro" id="IPR043128">
    <property type="entry name" value="Rev_trsase/Diguanyl_cyclase"/>
</dbReference>
<dbReference type="InterPro" id="IPR000477">
    <property type="entry name" value="RT_dom"/>
</dbReference>
<evidence type="ECO:0000256" key="2">
    <source>
        <dbReference type="ARBA" id="ARBA00012180"/>
    </source>
</evidence>
<dbReference type="Pfam" id="PF00078">
    <property type="entry name" value="RVT_1"/>
    <property type="match status" value="1"/>
</dbReference>
<dbReference type="EMBL" id="AKHW03002600">
    <property type="protein sequence ID" value="KYO37780.1"/>
    <property type="molecule type" value="Genomic_DNA"/>
</dbReference>
<comment type="similarity">
    <text evidence="1">Belongs to the beta type-B retroviral polymerase family. HERV class-II K(HML-2) pol subfamily.</text>
</comment>